<keyword evidence="1 3" id="KW-0808">Transferase</keyword>
<dbReference type="Proteomes" id="UP000034543">
    <property type="component" value="Unassembled WGS sequence"/>
</dbReference>
<reference evidence="3 4" key="1">
    <citation type="journal article" date="2015" name="Nature">
        <title>rRNA introns, odd ribosomes, and small enigmatic genomes across a large radiation of phyla.</title>
        <authorList>
            <person name="Brown C.T."/>
            <person name="Hug L.A."/>
            <person name="Thomas B.C."/>
            <person name="Sharon I."/>
            <person name="Castelle C.J."/>
            <person name="Singh A."/>
            <person name="Wilkins M.J."/>
            <person name="Williams K.H."/>
            <person name="Banfield J.F."/>
        </authorList>
    </citation>
    <scope>NUCLEOTIDE SEQUENCE [LARGE SCALE GENOMIC DNA]</scope>
</reference>
<evidence type="ECO:0000313" key="4">
    <source>
        <dbReference type="Proteomes" id="UP000034543"/>
    </source>
</evidence>
<dbReference type="Gene3D" id="3.40.50.2000">
    <property type="entry name" value="Glycogen Phosphorylase B"/>
    <property type="match status" value="2"/>
</dbReference>
<name>A0A0G1CLD6_9BACT</name>
<dbReference type="SUPFAM" id="SSF53756">
    <property type="entry name" value="UDP-Glycosyltransferase/glycogen phosphorylase"/>
    <property type="match status" value="1"/>
</dbReference>
<dbReference type="AlphaFoldDB" id="A0A0G1CLD6"/>
<dbReference type="PANTHER" id="PTHR46401">
    <property type="entry name" value="GLYCOSYLTRANSFERASE WBBK-RELATED"/>
    <property type="match status" value="1"/>
</dbReference>
<comment type="caution">
    <text evidence="3">The sequence shown here is derived from an EMBL/GenBank/DDBJ whole genome shotgun (WGS) entry which is preliminary data.</text>
</comment>
<sequence length="353" mass="40739">MNICFFGSYQKTYSRNKILLDGLLKNNVKVIHCNSHYGFFFQRYWELADFFWRNKQAIDVIYVAFPGQLDMPLGWALGKLFRKPVVLDMYYSMYDTFVFDRKTFTPKSFRGRAYYYIDKLAATLADHIITDTHSHASHFSKLFKIPKEKFTRIFVGGDDAVFRPNTRKHDRKNLIVEFHGMFSRAQGAEYFIEAAKLLEWERNLKFLLIGDSTHYLLPKEKLAELQPKNLTYLGEVSLSRLAQLVAAADICVGHFGSIVKAKNAISNKTFHAIFSAKPIIVMDSQANRELFVNGVSALFVRPGDARDLAQKIRLLSKSQKLRRKLVDNASKLLPMLTNEYLASQLIQVFFSLK</sequence>
<gene>
    <name evidence="3" type="ORF">UV59_C0001G0037</name>
</gene>
<organism evidence="3 4">
    <name type="scientific">Candidatus Gottesmanbacteria bacterium GW2011_GWA1_43_11</name>
    <dbReference type="NCBI Taxonomy" id="1618436"/>
    <lineage>
        <taxon>Bacteria</taxon>
        <taxon>Candidatus Gottesmaniibacteriota</taxon>
    </lineage>
</organism>
<feature type="domain" description="Glycosyl transferase family 1" evidence="2">
    <location>
        <begin position="169"/>
        <end position="331"/>
    </location>
</feature>
<dbReference type="GO" id="GO:0016757">
    <property type="term" value="F:glycosyltransferase activity"/>
    <property type="evidence" value="ECO:0007669"/>
    <property type="project" value="InterPro"/>
</dbReference>
<evidence type="ECO:0000256" key="1">
    <source>
        <dbReference type="ARBA" id="ARBA00022679"/>
    </source>
</evidence>
<evidence type="ECO:0000313" key="3">
    <source>
        <dbReference type="EMBL" id="KKS86314.1"/>
    </source>
</evidence>
<dbReference type="EMBL" id="LCFB01000001">
    <property type="protein sequence ID" value="KKS86314.1"/>
    <property type="molecule type" value="Genomic_DNA"/>
</dbReference>
<accession>A0A0G1CLD6</accession>
<evidence type="ECO:0000259" key="2">
    <source>
        <dbReference type="Pfam" id="PF00534"/>
    </source>
</evidence>
<dbReference type="Pfam" id="PF00534">
    <property type="entry name" value="Glycos_transf_1"/>
    <property type="match status" value="1"/>
</dbReference>
<protein>
    <submittedName>
        <fullName evidence="3">Group 1 glycosyl transferase</fullName>
    </submittedName>
</protein>
<dbReference type="PANTHER" id="PTHR46401:SF2">
    <property type="entry name" value="GLYCOSYLTRANSFERASE WBBK-RELATED"/>
    <property type="match status" value="1"/>
</dbReference>
<proteinExistence type="predicted"/>
<dbReference type="InterPro" id="IPR001296">
    <property type="entry name" value="Glyco_trans_1"/>
</dbReference>
<dbReference type="STRING" id="1618436.UV59_C0001G0037"/>